<comment type="caution">
    <text evidence="1">The sequence shown here is derived from an EMBL/GenBank/DDBJ whole genome shotgun (WGS) entry which is preliminary data.</text>
</comment>
<dbReference type="EMBL" id="MVBO01000011">
    <property type="protein sequence ID" value="OZJ05681.1"/>
    <property type="molecule type" value="Genomic_DNA"/>
</dbReference>
<dbReference type="Proteomes" id="UP000242875">
    <property type="component" value="Unassembled WGS sequence"/>
</dbReference>
<sequence>MRDNPQVVLAIGSLNDPLLVGHWCKRKKNLAFDTHVEETGKKYEEGSVGAQKLLEQLKDEAITAGAPLALHASRQVAHFLLESNEDTNMEDLADLTRLLCHELSFSRLQFLETFAYEFSITRMMQVMRSTRRLIHLLSGEVLLKDIVLCLNQRTELLEDMLLQAYSDAEIDWRERSIGEDILSSLLDLTVEYPPSSHFKNDPYMDPAGLGDRLFDVLESVLQFEAIPSFQEGLDIKSRGSRDMYMHVWRHIARLTSSPTISIEKLQQLVSDHVELACRRIARTDSDMADADISDDASGTQALLKAIIAVTNKDTVPPAWVTEIFQAMAGALKGAFPGDHGWSFLIHCMICLPSREVPEMVISLTKHIMIQSNEGGSNVQWQRLRREAFEESSYRKLALYLLLARIAIDADVLRMDYKQWFTIQLIDRSLDTFQTRRNVQLLIRALQDMCTFDDLRHVQAHYDVLSGIPSPELRNQCRRLLVTLRERISQLKDHT</sequence>
<protein>
    <submittedName>
        <fullName evidence="1">Uncharacterized protein</fullName>
    </submittedName>
</protein>
<gene>
    <name evidence="1" type="ORF">BZG36_01446</name>
</gene>
<keyword evidence="2" id="KW-1185">Reference proteome</keyword>
<accession>A0A261Y503</accession>
<name>A0A261Y503_9FUNG</name>
<evidence type="ECO:0000313" key="1">
    <source>
        <dbReference type="EMBL" id="OZJ05681.1"/>
    </source>
</evidence>
<dbReference type="AlphaFoldDB" id="A0A261Y503"/>
<reference evidence="1 2" key="1">
    <citation type="journal article" date="2017" name="Mycologia">
        <title>Bifiguratus adelaidae, gen. et sp. nov., a new member of Mucoromycotina in endophytic and soil-dwelling habitats.</title>
        <authorList>
            <person name="Torres-Cruz T.J."/>
            <person name="Billingsley Tobias T.L."/>
            <person name="Almatruk M."/>
            <person name="Hesse C."/>
            <person name="Kuske C.R."/>
            <person name="Desiro A."/>
            <person name="Benucci G.M."/>
            <person name="Bonito G."/>
            <person name="Stajich J.E."/>
            <person name="Dunlap C."/>
            <person name="Arnold A.E."/>
            <person name="Porras-Alfaro A."/>
        </authorList>
    </citation>
    <scope>NUCLEOTIDE SEQUENCE [LARGE SCALE GENOMIC DNA]</scope>
    <source>
        <strain evidence="1 2">AZ0501</strain>
    </source>
</reference>
<proteinExistence type="predicted"/>
<evidence type="ECO:0000313" key="2">
    <source>
        <dbReference type="Proteomes" id="UP000242875"/>
    </source>
</evidence>
<organism evidence="1 2">
    <name type="scientific">Bifiguratus adelaidae</name>
    <dbReference type="NCBI Taxonomy" id="1938954"/>
    <lineage>
        <taxon>Eukaryota</taxon>
        <taxon>Fungi</taxon>
        <taxon>Fungi incertae sedis</taxon>
        <taxon>Mucoromycota</taxon>
        <taxon>Mucoromycotina</taxon>
        <taxon>Endogonomycetes</taxon>
        <taxon>Endogonales</taxon>
        <taxon>Endogonales incertae sedis</taxon>
        <taxon>Bifiguratus</taxon>
    </lineage>
</organism>